<protein>
    <submittedName>
        <fullName evidence="2">Uncharacterized protein</fullName>
    </submittedName>
</protein>
<feature type="compositionally biased region" description="Basic and acidic residues" evidence="1">
    <location>
        <begin position="62"/>
        <end position="76"/>
    </location>
</feature>
<evidence type="ECO:0000256" key="1">
    <source>
        <dbReference type="SAM" id="MobiDB-lite"/>
    </source>
</evidence>
<dbReference type="AlphaFoldDB" id="X0UC01"/>
<feature type="non-terminal residue" evidence="2">
    <location>
        <position position="1"/>
    </location>
</feature>
<proteinExistence type="predicted"/>
<dbReference type="Gene3D" id="3.20.170.30">
    <property type="match status" value="1"/>
</dbReference>
<name>X0UC01_9ZZZZ</name>
<comment type="caution">
    <text evidence="2">The sequence shown here is derived from an EMBL/GenBank/DDBJ whole genome shotgun (WGS) entry which is preliminary data.</text>
</comment>
<dbReference type="InterPro" id="IPR042081">
    <property type="entry name" value="RNA_2'-PTrans_C"/>
</dbReference>
<accession>X0UC01</accession>
<organism evidence="2">
    <name type="scientific">marine sediment metagenome</name>
    <dbReference type="NCBI Taxonomy" id="412755"/>
    <lineage>
        <taxon>unclassified sequences</taxon>
        <taxon>metagenomes</taxon>
        <taxon>ecological metagenomes</taxon>
    </lineage>
</organism>
<dbReference type="SUPFAM" id="SSF56399">
    <property type="entry name" value="ADP-ribosylation"/>
    <property type="match status" value="1"/>
</dbReference>
<feature type="region of interest" description="Disordered" evidence="1">
    <location>
        <begin position="55"/>
        <end position="84"/>
    </location>
</feature>
<reference evidence="2" key="1">
    <citation type="journal article" date="2014" name="Front. Microbiol.">
        <title>High frequency of phylogenetically diverse reductive dehalogenase-homologous genes in deep subseafloor sedimentary metagenomes.</title>
        <authorList>
            <person name="Kawai M."/>
            <person name="Futagami T."/>
            <person name="Toyoda A."/>
            <person name="Takaki Y."/>
            <person name="Nishi S."/>
            <person name="Hori S."/>
            <person name="Arai W."/>
            <person name="Tsubouchi T."/>
            <person name="Morono Y."/>
            <person name="Uchiyama I."/>
            <person name="Ito T."/>
            <person name="Fujiyama A."/>
            <person name="Inagaki F."/>
            <person name="Takami H."/>
        </authorList>
    </citation>
    <scope>NUCLEOTIDE SEQUENCE</scope>
    <source>
        <strain evidence="2">Expedition CK06-06</strain>
    </source>
</reference>
<sequence>TKDRDLAIRIARRLDPRPIILEISAESTIENGIAFYHFGDSLYLADRVPVQFISGPPLPKELPSRQETSKKEREEAPGSFILKAEMDPDLERRNKAKRRIGWKEEVKRGRKRKRAGLEKSWLPKSFTEL</sequence>
<evidence type="ECO:0000313" key="2">
    <source>
        <dbReference type="EMBL" id="GAF85975.1"/>
    </source>
</evidence>
<dbReference type="EMBL" id="BARS01018829">
    <property type="protein sequence ID" value="GAF85975.1"/>
    <property type="molecule type" value="Genomic_DNA"/>
</dbReference>
<gene>
    <name evidence="2" type="ORF">S01H1_30581</name>
</gene>